<evidence type="ECO:0000259" key="1">
    <source>
        <dbReference type="Pfam" id="PF08241"/>
    </source>
</evidence>
<keyword evidence="2" id="KW-0808">Transferase</keyword>
<feature type="domain" description="Methyltransferase type 11" evidence="1">
    <location>
        <begin position="49"/>
        <end position="141"/>
    </location>
</feature>
<gene>
    <name evidence="2" type="ORF">ACE3NQ_10470</name>
</gene>
<dbReference type="InterPro" id="IPR029063">
    <property type="entry name" value="SAM-dependent_MTases_sf"/>
</dbReference>
<comment type="caution">
    <text evidence="2">The sequence shown here is derived from an EMBL/GenBank/DDBJ whole genome shotgun (WGS) entry which is preliminary data.</text>
</comment>
<dbReference type="Proteomes" id="UP001580407">
    <property type="component" value="Unassembled WGS sequence"/>
</dbReference>
<keyword evidence="3" id="KW-1185">Reference proteome</keyword>
<dbReference type="Gene3D" id="3.40.50.150">
    <property type="entry name" value="Vaccinia Virus protein VP39"/>
    <property type="match status" value="1"/>
</dbReference>
<dbReference type="Pfam" id="PF08241">
    <property type="entry name" value="Methyltransf_11"/>
    <property type="match status" value="1"/>
</dbReference>
<dbReference type="GO" id="GO:0032259">
    <property type="term" value="P:methylation"/>
    <property type="evidence" value="ECO:0007669"/>
    <property type="project" value="UniProtKB-KW"/>
</dbReference>
<evidence type="ECO:0000313" key="3">
    <source>
        <dbReference type="Proteomes" id="UP001580407"/>
    </source>
</evidence>
<dbReference type="GO" id="GO:0008168">
    <property type="term" value="F:methyltransferase activity"/>
    <property type="evidence" value="ECO:0007669"/>
    <property type="project" value="UniProtKB-KW"/>
</dbReference>
<sequence>MKDRLREAYGKLAADYEMHLDDDSPFNAYYERPAMIKLLPPDLKGRTVLDAGCAAGWYTDQLLKRGADVTAVDMSPEMCAAVIRRTVGRAEVRNLDLSEPLPFERDYFDLILSSLTLHYIEDWEDTFKELQRILKPGGRLIYSVHHPFMDFTKFQSPDYFARELLTDTWNKKEAGHIEVPFFRRPLQEIINITISFFTLEQLLEPQPVSEFKNRTEWLQSYEKLMTEPWFLIVEASKRAR</sequence>
<dbReference type="EC" id="2.1.1.-" evidence="2"/>
<evidence type="ECO:0000313" key="2">
    <source>
        <dbReference type="EMBL" id="MFB5681335.1"/>
    </source>
</evidence>
<dbReference type="InterPro" id="IPR013216">
    <property type="entry name" value="Methyltransf_11"/>
</dbReference>
<organism evidence="2 3">
    <name type="scientific">Paenibacillus terreus</name>
    <dbReference type="NCBI Taxonomy" id="1387834"/>
    <lineage>
        <taxon>Bacteria</taxon>
        <taxon>Bacillati</taxon>
        <taxon>Bacillota</taxon>
        <taxon>Bacilli</taxon>
        <taxon>Bacillales</taxon>
        <taxon>Paenibacillaceae</taxon>
        <taxon>Paenibacillus</taxon>
    </lineage>
</organism>
<name>A0ABV5B6L3_9BACL</name>
<reference evidence="2 3" key="1">
    <citation type="submission" date="2024-09" db="EMBL/GenBank/DDBJ databases">
        <authorList>
            <person name="Ruan L."/>
        </authorList>
    </citation>
    <scope>NUCLEOTIDE SEQUENCE [LARGE SCALE GENOMIC DNA]</scope>
    <source>
        <strain evidence="2 3">D33</strain>
    </source>
</reference>
<accession>A0ABV5B6L3</accession>
<dbReference type="EMBL" id="JBHILM010000009">
    <property type="protein sequence ID" value="MFB5681335.1"/>
    <property type="molecule type" value="Genomic_DNA"/>
</dbReference>
<keyword evidence="2" id="KW-0489">Methyltransferase</keyword>
<protein>
    <submittedName>
        <fullName evidence="2">Class I SAM-dependent methyltransferase</fullName>
        <ecNumber evidence="2">2.1.1.-</ecNumber>
    </submittedName>
</protein>
<dbReference type="RefSeq" id="WP_375525119.1">
    <property type="nucleotide sequence ID" value="NZ_JBHILM010000009.1"/>
</dbReference>
<proteinExistence type="predicted"/>
<dbReference type="PANTHER" id="PTHR43861">
    <property type="entry name" value="TRANS-ACONITATE 2-METHYLTRANSFERASE-RELATED"/>
    <property type="match status" value="1"/>
</dbReference>
<dbReference type="SUPFAM" id="SSF53335">
    <property type="entry name" value="S-adenosyl-L-methionine-dependent methyltransferases"/>
    <property type="match status" value="1"/>
</dbReference>
<dbReference type="PANTHER" id="PTHR43861:SF1">
    <property type="entry name" value="TRANS-ACONITATE 2-METHYLTRANSFERASE"/>
    <property type="match status" value="1"/>
</dbReference>
<dbReference type="CDD" id="cd02440">
    <property type="entry name" value="AdoMet_MTases"/>
    <property type="match status" value="1"/>
</dbReference>